<keyword evidence="10 11" id="KW-0472">Membrane</keyword>
<dbReference type="GO" id="GO:0016036">
    <property type="term" value="P:cellular response to phosphate starvation"/>
    <property type="evidence" value="ECO:0007669"/>
    <property type="project" value="TreeGrafter"/>
</dbReference>
<comment type="subcellular location">
    <subcellularLocation>
        <location evidence="2">Cell membrane</location>
        <topology evidence="2">Multi-pass membrane protein</topology>
    </subcellularLocation>
</comment>
<dbReference type="GO" id="GO:0004721">
    <property type="term" value="F:phosphoprotein phosphatase activity"/>
    <property type="evidence" value="ECO:0007669"/>
    <property type="project" value="TreeGrafter"/>
</dbReference>
<keyword evidence="4" id="KW-1003">Cell membrane</keyword>
<dbReference type="InterPro" id="IPR005467">
    <property type="entry name" value="His_kinase_dom"/>
</dbReference>
<evidence type="ECO:0000256" key="10">
    <source>
        <dbReference type="ARBA" id="ARBA00023136"/>
    </source>
</evidence>
<evidence type="ECO:0000256" key="3">
    <source>
        <dbReference type="ARBA" id="ARBA00012438"/>
    </source>
</evidence>
<dbReference type="InterPro" id="IPR003594">
    <property type="entry name" value="HATPase_dom"/>
</dbReference>
<keyword evidence="9" id="KW-0902">Two-component regulatory system</keyword>
<proteinExistence type="predicted"/>
<feature type="transmembrane region" description="Helical" evidence="11">
    <location>
        <begin position="41"/>
        <end position="58"/>
    </location>
</feature>
<dbReference type="Proteomes" id="UP000481872">
    <property type="component" value="Unassembled WGS sequence"/>
</dbReference>
<dbReference type="PROSITE" id="PS50109">
    <property type="entry name" value="HIS_KIN"/>
    <property type="match status" value="1"/>
</dbReference>
<gene>
    <name evidence="13" type="ORF">G3M99_04355</name>
</gene>
<dbReference type="RefSeq" id="WP_199869320.1">
    <property type="nucleotide sequence ID" value="NZ_JAAGPU010000005.1"/>
</dbReference>
<keyword evidence="5" id="KW-0808">Transferase</keyword>
<evidence type="ECO:0000256" key="1">
    <source>
        <dbReference type="ARBA" id="ARBA00000085"/>
    </source>
</evidence>
<feature type="domain" description="Histidine kinase" evidence="12">
    <location>
        <begin position="126"/>
        <end position="333"/>
    </location>
</feature>
<evidence type="ECO:0000256" key="5">
    <source>
        <dbReference type="ARBA" id="ARBA00022679"/>
    </source>
</evidence>
<dbReference type="GO" id="GO:0000155">
    <property type="term" value="F:phosphorelay sensor kinase activity"/>
    <property type="evidence" value="ECO:0007669"/>
    <property type="project" value="TreeGrafter"/>
</dbReference>
<evidence type="ECO:0000256" key="4">
    <source>
        <dbReference type="ARBA" id="ARBA00022475"/>
    </source>
</evidence>
<dbReference type="SMART" id="SM00387">
    <property type="entry name" value="HATPase_c"/>
    <property type="match status" value="1"/>
</dbReference>
<accession>A0A6M0H0I4</accession>
<evidence type="ECO:0000256" key="7">
    <source>
        <dbReference type="ARBA" id="ARBA00022777"/>
    </source>
</evidence>
<sequence>MNIKIFLKENYHELVLSILMIIIVNVYLICEGTFLKEIFDIIYLNFLIIIIYFIYLYLQYTRWKDKFLKIYIKLLKNEKIYVDLIENNNFYDRLIKKIIINKENEATLEYELLMEKLVEIDEYICRSVHEVKIPIATLNMMVDRMDDFKVGNELKNQIEKIRLLTNSMLYGSRSTCLFEDLFIKEENLDKLIKKSIKNNSFFLIENNINVDLKNLNYIVNTDSKWICYVLDQIISNSIKYSKDNSTIDFYAIETEKMVVLHIKDNGIGIEKQDLERIFNKGFTGCNGRNKLYKSTGMGLYFSKKVLNSLGHDIQVDSIKNEYCDLKIYFPKISDYLNVTKK</sequence>
<evidence type="ECO:0000313" key="13">
    <source>
        <dbReference type="EMBL" id="NEU04099.1"/>
    </source>
</evidence>
<comment type="caution">
    <text evidence="13">The sequence shown here is derived from an EMBL/GenBank/DDBJ whole genome shotgun (WGS) entry which is preliminary data.</text>
</comment>
<evidence type="ECO:0000256" key="8">
    <source>
        <dbReference type="ARBA" id="ARBA00022989"/>
    </source>
</evidence>
<evidence type="ECO:0000313" key="14">
    <source>
        <dbReference type="Proteomes" id="UP000481872"/>
    </source>
</evidence>
<name>A0A6M0H0I4_9CLOT</name>
<dbReference type="PANTHER" id="PTHR45453">
    <property type="entry name" value="PHOSPHATE REGULON SENSOR PROTEIN PHOR"/>
    <property type="match status" value="1"/>
</dbReference>
<dbReference type="PANTHER" id="PTHR45453:SF2">
    <property type="entry name" value="HISTIDINE KINASE"/>
    <property type="match status" value="1"/>
</dbReference>
<dbReference type="GO" id="GO:0005886">
    <property type="term" value="C:plasma membrane"/>
    <property type="evidence" value="ECO:0007669"/>
    <property type="project" value="UniProtKB-SubCell"/>
</dbReference>
<feature type="transmembrane region" description="Helical" evidence="11">
    <location>
        <begin position="12"/>
        <end position="29"/>
    </location>
</feature>
<dbReference type="EMBL" id="JAAGPU010000005">
    <property type="protein sequence ID" value="NEU04099.1"/>
    <property type="molecule type" value="Genomic_DNA"/>
</dbReference>
<evidence type="ECO:0000256" key="11">
    <source>
        <dbReference type="SAM" id="Phobius"/>
    </source>
</evidence>
<dbReference type="AlphaFoldDB" id="A0A6M0H0I4"/>
<keyword evidence="7 13" id="KW-0418">Kinase</keyword>
<dbReference type="EC" id="2.7.13.3" evidence="3"/>
<comment type="catalytic activity">
    <reaction evidence="1">
        <text>ATP + protein L-histidine = ADP + protein N-phospho-L-histidine.</text>
        <dbReference type="EC" id="2.7.13.3"/>
    </reaction>
</comment>
<keyword evidence="6 11" id="KW-0812">Transmembrane</keyword>
<dbReference type="Gene3D" id="3.30.565.10">
    <property type="entry name" value="Histidine kinase-like ATPase, C-terminal domain"/>
    <property type="match status" value="1"/>
</dbReference>
<organism evidence="13 14">
    <name type="scientific">Clostridium senegalense</name>
    <dbReference type="NCBI Taxonomy" id="1465809"/>
    <lineage>
        <taxon>Bacteria</taxon>
        <taxon>Bacillati</taxon>
        <taxon>Bacillota</taxon>
        <taxon>Clostridia</taxon>
        <taxon>Eubacteriales</taxon>
        <taxon>Clostridiaceae</taxon>
        <taxon>Clostridium</taxon>
    </lineage>
</organism>
<keyword evidence="14" id="KW-1185">Reference proteome</keyword>
<dbReference type="InterPro" id="IPR036890">
    <property type="entry name" value="HATPase_C_sf"/>
</dbReference>
<reference evidence="13 14" key="1">
    <citation type="submission" date="2020-02" db="EMBL/GenBank/DDBJ databases">
        <title>Genome assembly of a novel Clostridium senegalense strain.</title>
        <authorList>
            <person name="Gupta T.B."/>
            <person name="Jauregui R."/>
            <person name="Maclean P."/>
            <person name="Nawarathana A."/>
            <person name="Brightwell G."/>
        </authorList>
    </citation>
    <scope>NUCLEOTIDE SEQUENCE [LARGE SCALE GENOMIC DNA]</scope>
    <source>
        <strain evidence="13 14">AGRFS4</strain>
    </source>
</reference>
<evidence type="ECO:0000256" key="2">
    <source>
        <dbReference type="ARBA" id="ARBA00004651"/>
    </source>
</evidence>
<dbReference type="SUPFAM" id="SSF55874">
    <property type="entry name" value="ATPase domain of HSP90 chaperone/DNA topoisomerase II/histidine kinase"/>
    <property type="match status" value="1"/>
</dbReference>
<dbReference type="Pfam" id="PF02518">
    <property type="entry name" value="HATPase_c"/>
    <property type="match status" value="1"/>
</dbReference>
<evidence type="ECO:0000256" key="6">
    <source>
        <dbReference type="ARBA" id="ARBA00022692"/>
    </source>
</evidence>
<keyword evidence="8 11" id="KW-1133">Transmembrane helix</keyword>
<dbReference type="InterPro" id="IPR050351">
    <property type="entry name" value="BphY/WalK/GraS-like"/>
</dbReference>
<evidence type="ECO:0000256" key="9">
    <source>
        <dbReference type="ARBA" id="ARBA00023012"/>
    </source>
</evidence>
<evidence type="ECO:0000259" key="12">
    <source>
        <dbReference type="PROSITE" id="PS50109"/>
    </source>
</evidence>
<protein>
    <recommendedName>
        <fullName evidence="3">histidine kinase</fullName>
        <ecNumber evidence="3">2.7.13.3</ecNumber>
    </recommendedName>
</protein>